<sequence>MHLFDDVNQITTMLVIAHIVSNCLFQLLKNRALLKRIY</sequence>
<gene>
    <name evidence="2" type="ORF">M529_04820</name>
</gene>
<dbReference type="Proteomes" id="UP000015523">
    <property type="component" value="Unassembled WGS sequence"/>
</dbReference>
<reference evidence="2 3" key="1">
    <citation type="journal article" date="2013" name="Genome Announc.">
        <title>Draft Genome Sequence of Sphingobium ummariense Strain RL-3, a Hexachlorocyclohexane-Degrading Bacterium.</title>
        <authorList>
            <person name="Kohli P."/>
            <person name="Dua A."/>
            <person name="Sangwan N."/>
            <person name="Oldach P."/>
            <person name="Khurana J.P."/>
            <person name="Lal R."/>
        </authorList>
    </citation>
    <scope>NUCLEOTIDE SEQUENCE [LARGE SCALE GENOMIC DNA]</scope>
    <source>
        <strain evidence="2 3">RL-3</strain>
    </source>
</reference>
<comment type="caution">
    <text evidence="2">The sequence shown here is derived from an EMBL/GenBank/DDBJ whole genome shotgun (WGS) entry which is preliminary data.</text>
</comment>
<evidence type="ECO:0000256" key="1">
    <source>
        <dbReference type="SAM" id="Phobius"/>
    </source>
</evidence>
<keyword evidence="1" id="KW-1133">Transmembrane helix</keyword>
<accession>T0KJA0</accession>
<keyword evidence="1" id="KW-0472">Membrane</keyword>
<keyword evidence="1" id="KW-0812">Transmembrane</keyword>
<evidence type="ECO:0000313" key="2">
    <source>
        <dbReference type="EMBL" id="EQB33368.1"/>
    </source>
</evidence>
<keyword evidence="3" id="KW-1185">Reference proteome</keyword>
<organism evidence="2 3">
    <name type="scientific">Sphingobium ummariense RL-3</name>
    <dbReference type="NCBI Taxonomy" id="1346791"/>
    <lineage>
        <taxon>Bacteria</taxon>
        <taxon>Pseudomonadati</taxon>
        <taxon>Pseudomonadota</taxon>
        <taxon>Alphaproteobacteria</taxon>
        <taxon>Sphingomonadales</taxon>
        <taxon>Sphingomonadaceae</taxon>
        <taxon>Sphingobium</taxon>
    </lineage>
</organism>
<dbReference type="PATRIC" id="fig|1346791.3.peg.928"/>
<protein>
    <submittedName>
        <fullName evidence="2">Uncharacterized protein</fullName>
    </submittedName>
</protein>
<evidence type="ECO:0000313" key="3">
    <source>
        <dbReference type="Proteomes" id="UP000015523"/>
    </source>
</evidence>
<feature type="transmembrane region" description="Helical" evidence="1">
    <location>
        <begin position="12"/>
        <end position="28"/>
    </location>
</feature>
<dbReference type="AlphaFoldDB" id="T0KJA0"/>
<dbReference type="EMBL" id="AUWY01000042">
    <property type="protein sequence ID" value="EQB33368.1"/>
    <property type="molecule type" value="Genomic_DNA"/>
</dbReference>
<name>T0KJA0_9SPHN</name>
<proteinExistence type="predicted"/>